<proteinExistence type="predicted"/>
<dbReference type="AlphaFoldDB" id="A0A077NE58"/>
<dbReference type="InterPro" id="IPR029492">
    <property type="entry name" value="DUF4435"/>
</dbReference>
<organism evidence="2">
    <name type="scientific">Xenorhabdus bovienii str. puntauvense</name>
    <dbReference type="NCBI Taxonomy" id="1398201"/>
    <lineage>
        <taxon>Bacteria</taxon>
        <taxon>Pseudomonadati</taxon>
        <taxon>Pseudomonadota</taxon>
        <taxon>Gammaproteobacteria</taxon>
        <taxon>Enterobacterales</taxon>
        <taxon>Morganellaceae</taxon>
        <taxon>Xenorhabdus</taxon>
    </lineage>
</organism>
<name>A0A077NE58_XENBV</name>
<protein>
    <recommendedName>
        <fullName evidence="1">DUF4435 domain-containing protein</fullName>
    </recommendedName>
</protein>
<evidence type="ECO:0000313" key="2">
    <source>
        <dbReference type="EMBL" id="CDG96507.1"/>
    </source>
</evidence>
<comment type="caution">
    <text evidence="2">The sequence shown here is derived from an EMBL/GenBank/DDBJ whole genome shotgun (WGS) entry which is preliminary data.</text>
</comment>
<gene>
    <name evidence="2" type="ORF">XBP1_2140003</name>
</gene>
<accession>A0A077NE58</accession>
<sequence length="279" mass="32623">MAEIMYSTGAENVLHKFHRVDYMVYVEGDDDKCFWEYLINYFVEIKYKIQAVGGSNNLKKYIETILNNESKNIVATDSDLNIFGNNIATHPRILRTYGYSIENTFISIEGIRESIGSLGKYSNEELNALLDINSWMDNFLTTICPLIKIDIYNHMNKCGLQIMGDKVEKFLIRSKNIEICPDKINNYMYEKLKLLNNYNEEEITSILDGKNTHCRYWLRGHFLFSAVANLIRVILSKDGKKISLSAEALYSQFIIFFKGHFNNNHEEYEYYEKIIQNIK</sequence>
<reference evidence="2" key="1">
    <citation type="submission" date="2013-07" db="EMBL/GenBank/DDBJ databases">
        <title>Sub-species coevolution in mutualistic symbiosis.</title>
        <authorList>
            <person name="Murfin K."/>
            <person name="Klassen J."/>
            <person name="Lee M."/>
            <person name="Forst S."/>
            <person name="Stock P."/>
            <person name="Goodrich-Blair H."/>
        </authorList>
    </citation>
    <scope>NUCLEOTIDE SEQUENCE [LARGE SCALE GENOMIC DNA]</scope>
    <source>
        <strain evidence="2">Puntauvense</strain>
    </source>
</reference>
<evidence type="ECO:0000259" key="1">
    <source>
        <dbReference type="Pfam" id="PF14491"/>
    </source>
</evidence>
<dbReference type="Proteomes" id="UP000028511">
    <property type="component" value="Unassembled WGS sequence"/>
</dbReference>
<dbReference type="Pfam" id="PF14491">
    <property type="entry name" value="DUF4435"/>
    <property type="match status" value="1"/>
</dbReference>
<dbReference type="RefSeq" id="WP_038216658.1">
    <property type="nucleotide sequence ID" value="NZ_CAWLWN010000187.1"/>
</dbReference>
<feature type="domain" description="DUF4435" evidence="1">
    <location>
        <begin position="23"/>
        <end position="236"/>
    </location>
</feature>
<dbReference type="EMBL" id="CBSW010000129">
    <property type="protein sequence ID" value="CDG96507.1"/>
    <property type="molecule type" value="Genomic_DNA"/>
</dbReference>
<dbReference type="HOGENOM" id="CLU_975712_0_0_6"/>